<proteinExistence type="predicted"/>
<dbReference type="InterPro" id="IPR036209">
    <property type="entry name" value="YwmB-like_sf"/>
</dbReference>
<evidence type="ECO:0000313" key="3">
    <source>
        <dbReference type="Proteomes" id="UP000052946"/>
    </source>
</evidence>
<evidence type="ECO:0008006" key="4">
    <source>
        <dbReference type="Google" id="ProtNLM"/>
    </source>
</evidence>
<dbReference type="Proteomes" id="UP000052946">
    <property type="component" value="Unassembled WGS sequence"/>
</dbReference>
<dbReference type="OrthoDB" id="2962597at2"/>
<feature type="signal peptide" evidence="1">
    <location>
        <begin position="1"/>
        <end position="21"/>
    </location>
</feature>
<dbReference type="RefSeq" id="WP_058949441.1">
    <property type="nucleotide sequence ID" value="NZ_BBXV01000011.1"/>
</dbReference>
<dbReference type="InterPro" id="IPR014794">
    <property type="entry name" value="DUF1779"/>
</dbReference>
<organism evidence="2 3">
    <name type="scientific">Oceanobacillus picturae</name>
    <dbReference type="NCBI Taxonomy" id="171693"/>
    <lineage>
        <taxon>Bacteria</taxon>
        <taxon>Bacillati</taxon>
        <taxon>Bacillota</taxon>
        <taxon>Bacilli</taxon>
        <taxon>Bacillales</taxon>
        <taxon>Bacillaceae</taxon>
        <taxon>Oceanobacillus</taxon>
    </lineage>
</organism>
<sequence length="235" mass="26837">MRKIALILLFVLLLTTKTVTMAEYNDALLDIADYTGTIKLPIDDWSVTVREQISEEDAIEVMTKMKKEGLQATKKETENSTNYSLADTQNSSKLNVYYNVIVHSGKAELIAVIEGRDWSESMKELYVKKITKVKNKYFTNMAQTFACLTVIDDAIIGSDYFFKDLTKTFNIQQETVQFDNNENLSHNFIFYGYTPLWTQKISLENATMNIQVAVTENAEGHLTYTIGTPILINEY</sequence>
<evidence type="ECO:0000313" key="2">
    <source>
        <dbReference type="EMBL" id="GAQ16826.1"/>
    </source>
</evidence>
<accession>A0A0U9H2I1</accession>
<dbReference type="SUPFAM" id="SSF143842">
    <property type="entry name" value="YwmB-like"/>
    <property type="match status" value="1"/>
</dbReference>
<comment type="caution">
    <text evidence="2">The sequence shown here is derived from an EMBL/GenBank/DDBJ whole genome shotgun (WGS) entry which is preliminary data.</text>
</comment>
<dbReference type="Gene3D" id="3.30.360.40">
    <property type="entry name" value="YwmB-like"/>
    <property type="match status" value="1"/>
</dbReference>
<evidence type="ECO:0000256" key="1">
    <source>
        <dbReference type="SAM" id="SignalP"/>
    </source>
</evidence>
<dbReference type="Gene3D" id="3.30.2030.10">
    <property type="entry name" value="YwmB-like"/>
    <property type="match status" value="1"/>
</dbReference>
<keyword evidence="1" id="KW-0732">Signal</keyword>
<dbReference type="Pfam" id="PF08680">
    <property type="entry name" value="DUF1779"/>
    <property type="match status" value="1"/>
</dbReference>
<protein>
    <recommendedName>
        <fullName evidence="4">TATA-box binding</fullName>
    </recommendedName>
</protein>
<reference evidence="2 3" key="2">
    <citation type="journal article" date="2016" name="Genome Announc.">
        <title>Draft Genome Sequence of Oceanobacillus picturae Heshi-B3, Isolated from Fermented Rice Bran in a Traditional Japanese Seafood Dish.</title>
        <authorList>
            <person name="Akuzawa S."/>
            <person name="Nagaoka J."/>
            <person name="Kanekatsu M."/>
            <person name="Kanesaki Y."/>
            <person name="Suzuki T."/>
        </authorList>
    </citation>
    <scope>NUCLEOTIDE SEQUENCE [LARGE SCALE GENOMIC DNA]</scope>
    <source>
        <strain evidence="2 3">Heshi-B3</strain>
    </source>
</reference>
<feature type="chain" id="PRO_5038500507" description="TATA-box binding" evidence="1">
    <location>
        <begin position="22"/>
        <end position="235"/>
    </location>
</feature>
<gene>
    <name evidence="2" type="ORF">OPHB3_0750</name>
</gene>
<dbReference type="EMBL" id="BBXV01000011">
    <property type="protein sequence ID" value="GAQ16826.1"/>
    <property type="molecule type" value="Genomic_DNA"/>
</dbReference>
<reference evidence="3" key="1">
    <citation type="submission" date="2015-07" db="EMBL/GenBank/DDBJ databases">
        <title>Draft Genome Sequence of Oceanobacillus picturae Heshi-B3 that Was Isolated from Fermented Rice Bran with Aging Salted Mackerel, Which Was Named Heshiko as Traditional Fermented Seafood in Japan.</title>
        <authorList>
            <person name="Akuzawa S."/>
            <person name="Nakagawa J."/>
            <person name="Kanekatsu T."/>
            <person name="Kanesaki Y."/>
            <person name="Suzuki T."/>
        </authorList>
    </citation>
    <scope>NUCLEOTIDE SEQUENCE [LARGE SCALE GENOMIC DNA]</scope>
    <source>
        <strain evidence="3">Heshi-B3</strain>
    </source>
</reference>
<name>A0A0U9H2I1_9BACI</name>
<dbReference type="AlphaFoldDB" id="A0A0U9H2I1"/>